<protein>
    <submittedName>
        <fullName evidence="9">Translesion error-prone DNA polymerase V autoproteolytic subunit</fullName>
        <ecNumber evidence="9">2.7.7.7</ecNumber>
    </submittedName>
</protein>
<dbReference type="InterPro" id="IPR006197">
    <property type="entry name" value="Peptidase_S24_LexA"/>
</dbReference>
<dbReference type="InterPro" id="IPR015927">
    <property type="entry name" value="Peptidase_S24_S26A/B/C"/>
</dbReference>
<dbReference type="GO" id="GO:0006281">
    <property type="term" value="P:DNA repair"/>
    <property type="evidence" value="ECO:0007669"/>
    <property type="project" value="UniProtKB-KW"/>
</dbReference>
<evidence type="ECO:0000256" key="5">
    <source>
        <dbReference type="ARBA" id="ARBA00023204"/>
    </source>
</evidence>
<accession>A0A6B2HB12</accession>
<keyword evidence="4 7" id="KW-0068">Autocatalytic cleavage</keyword>
<dbReference type="PANTHER" id="PTHR33516">
    <property type="entry name" value="LEXA REPRESSOR"/>
    <property type="match status" value="1"/>
</dbReference>
<gene>
    <name evidence="9" type="primary">umuD</name>
    <name evidence="9" type="ORF">GWO68_16770</name>
</gene>
<dbReference type="Gene3D" id="2.10.109.10">
    <property type="entry name" value="Umud Fragment, subunit A"/>
    <property type="match status" value="1"/>
</dbReference>
<dbReference type="GO" id="GO:0003677">
    <property type="term" value="F:DNA binding"/>
    <property type="evidence" value="ECO:0007669"/>
    <property type="project" value="InterPro"/>
</dbReference>
<comment type="caution">
    <text evidence="9">The sequence shown here is derived from an EMBL/GenBank/DDBJ whole genome shotgun (WGS) entry which is preliminary data.</text>
</comment>
<evidence type="ECO:0000256" key="1">
    <source>
        <dbReference type="ARBA" id="ARBA00007484"/>
    </source>
</evidence>
<dbReference type="GO" id="GO:0016787">
    <property type="term" value="F:hydrolase activity"/>
    <property type="evidence" value="ECO:0007669"/>
    <property type="project" value="UniProtKB-KW"/>
</dbReference>
<keyword evidence="3 7" id="KW-0378">Hydrolase</keyword>
<dbReference type="PRINTS" id="PR00726">
    <property type="entry name" value="LEXASERPTASE"/>
</dbReference>
<sequence>MEAKVIPISQWAPGFYNLVDDTDEVLLLFGASVRAGFPSPAADYSADPIDLNKYISENPTATFLARVEGDSMIGAHIEPGDLAVIDRSVKPTTGKIVLAFVEGEFTIKRVLFRKDGTYLQPENPNYKTIKIDDPESGRIWGVVVGVIKKFK</sequence>
<keyword evidence="9" id="KW-0548">Nucleotidyltransferase</keyword>
<name>A0A6B2HB12_9BACT</name>
<keyword evidence="6" id="KW-0742">SOS response</keyword>
<comment type="similarity">
    <text evidence="1 7">Belongs to the peptidase S24 family.</text>
</comment>
<evidence type="ECO:0000256" key="7">
    <source>
        <dbReference type="RuleBase" id="RU003991"/>
    </source>
</evidence>
<dbReference type="RefSeq" id="WP_162347636.1">
    <property type="nucleotide sequence ID" value="NZ_JAAEAA010000030.1"/>
</dbReference>
<dbReference type="GO" id="GO:0003887">
    <property type="term" value="F:DNA-directed DNA polymerase activity"/>
    <property type="evidence" value="ECO:0007669"/>
    <property type="project" value="UniProtKB-EC"/>
</dbReference>
<dbReference type="PANTHER" id="PTHR33516:SF2">
    <property type="entry name" value="LEXA REPRESSOR-RELATED"/>
    <property type="match status" value="1"/>
</dbReference>
<dbReference type="InterPro" id="IPR039418">
    <property type="entry name" value="LexA-like"/>
</dbReference>
<dbReference type="GO" id="GO:0009432">
    <property type="term" value="P:SOS response"/>
    <property type="evidence" value="ECO:0007669"/>
    <property type="project" value="UniProtKB-KW"/>
</dbReference>
<keyword evidence="5" id="KW-0234">DNA repair</keyword>
<reference evidence="9 10" key="1">
    <citation type="submission" date="2020-01" db="EMBL/GenBank/DDBJ databases">
        <authorList>
            <person name="Kim M.K."/>
        </authorList>
    </citation>
    <scope>NUCLEOTIDE SEQUENCE [LARGE SCALE GENOMIC DNA]</scope>
    <source>
        <strain evidence="9 10">BT213</strain>
    </source>
</reference>
<dbReference type="EMBL" id="JAAEAA010000030">
    <property type="protein sequence ID" value="NDK57580.1"/>
    <property type="molecule type" value="Genomic_DNA"/>
</dbReference>
<dbReference type="EC" id="2.7.7.7" evidence="9"/>
<evidence type="ECO:0000313" key="9">
    <source>
        <dbReference type="EMBL" id="NDK57580.1"/>
    </source>
</evidence>
<dbReference type="AlphaFoldDB" id="A0A6B2HB12"/>
<proteinExistence type="inferred from homology"/>
<feature type="domain" description="Peptidase S24/S26A/S26B/S26C" evidence="8">
    <location>
        <begin position="32"/>
        <end position="144"/>
    </location>
</feature>
<dbReference type="Proteomes" id="UP000478546">
    <property type="component" value="Unassembled WGS sequence"/>
</dbReference>
<evidence type="ECO:0000259" key="8">
    <source>
        <dbReference type="Pfam" id="PF00717"/>
    </source>
</evidence>
<dbReference type="Pfam" id="PF00717">
    <property type="entry name" value="Peptidase_S24"/>
    <property type="match status" value="1"/>
</dbReference>
<dbReference type="CDD" id="cd06529">
    <property type="entry name" value="S24_LexA-like"/>
    <property type="match status" value="1"/>
</dbReference>
<keyword evidence="9" id="KW-0808">Transferase</keyword>
<dbReference type="GO" id="GO:0006355">
    <property type="term" value="P:regulation of DNA-templated transcription"/>
    <property type="evidence" value="ECO:0007669"/>
    <property type="project" value="InterPro"/>
</dbReference>
<evidence type="ECO:0000256" key="4">
    <source>
        <dbReference type="ARBA" id="ARBA00022813"/>
    </source>
</evidence>
<evidence type="ECO:0000256" key="2">
    <source>
        <dbReference type="ARBA" id="ARBA00022763"/>
    </source>
</evidence>
<evidence type="ECO:0000256" key="3">
    <source>
        <dbReference type="ARBA" id="ARBA00022801"/>
    </source>
</evidence>
<dbReference type="InterPro" id="IPR050077">
    <property type="entry name" value="LexA_repressor"/>
</dbReference>
<dbReference type="SUPFAM" id="SSF51306">
    <property type="entry name" value="LexA/Signal peptidase"/>
    <property type="match status" value="1"/>
</dbReference>
<dbReference type="NCBIfam" id="NF007621">
    <property type="entry name" value="PRK10276.1"/>
    <property type="match status" value="1"/>
</dbReference>
<evidence type="ECO:0000313" key="10">
    <source>
        <dbReference type="Proteomes" id="UP000478546"/>
    </source>
</evidence>
<organism evidence="9 10">
    <name type="scientific">Pontibacter fetidus</name>
    <dbReference type="NCBI Taxonomy" id="2700082"/>
    <lineage>
        <taxon>Bacteria</taxon>
        <taxon>Pseudomonadati</taxon>
        <taxon>Bacteroidota</taxon>
        <taxon>Cytophagia</taxon>
        <taxon>Cytophagales</taxon>
        <taxon>Hymenobacteraceae</taxon>
        <taxon>Pontibacter</taxon>
    </lineage>
</organism>
<keyword evidence="10" id="KW-1185">Reference proteome</keyword>
<keyword evidence="2" id="KW-0227">DNA damage</keyword>
<evidence type="ECO:0000256" key="6">
    <source>
        <dbReference type="ARBA" id="ARBA00023236"/>
    </source>
</evidence>
<dbReference type="InterPro" id="IPR036286">
    <property type="entry name" value="LexA/Signal_pep-like_sf"/>
</dbReference>